<feature type="transmembrane region" description="Helical" evidence="7">
    <location>
        <begin position="58"/>
        <end position="76"/>
    </location>
</feature>
<evidence type="ECO:0000256" key="3">
    <source>
        <dbReference type="ARBA" id="ARBA00022692"/>
    </source>
</evidence>
<sequence length="430" mass="47039">MSGMYLLLSSEGIPLSRWRPGSMWPPELLRYFRKLAETALLVLFMIVVSWAFLQTLPYTMPFVIGLVIAVLLQPIVRLLERWRVSRTAAILTAMVVILGVISLGLVYVIVQIAQEVAVLSGQLPQIYASVRDWISYQFQHGREIVPPSMSAEMEAMLQHFTQLGSTEVSRLLDYVLSWLHGLTGLPEWITVLVLAIISTYFFLRDRERIARGLVSVLPPSWDLKLTAVFRDVAHAMTGMVRAQLILTLITMVMSIIGLLVFRVEYAITIGTLIGLTGLVPIVGSLIVTIPWAGWCLITGQYTLGLEILALQGVISLVRHIIEPKILADNMGLDTFSALIAVYVGWKILGVLGLFVGPILWVGIESLVRAQIFQDFIPHSPSVPPDGGAGAESSGSGPPESGPPPSGTGEGRPDSQERGRRPEGPGDESGL</sequence>
<feature type="transmembrane region" description="Helical" evidence="7">
    <location>
        <begin position="341"/>
        <end position="363"/>
    </location>
</feature>
<feature type="transmembrane region" description="Helical" evidence="7">
    <location>
        <begin position="244"/>
        <end position="261"/>
    </location>
</feature>
<evidence type="ECO:0000256" key="2">
    <source>
        <dbReference type="ARBA" id="ARBA00009773"/>
    </source>
</evidence>
<proteinExistence type="inferred from homology"/>
<evidence type="ECO:0000256" key="1">
    <source>
        <dbReference type="ARBA" id="ARBA00004141"/>
    </source>
</evidence>
<keyword evidence="4 7" id="KW-1133">Transmembrane helix</keyword>
<name>A0A2K8N8S9_9BACL</name>
<dbReference type="Proteomes" id="UP000231932">
    <property type="component" value="Chromosome"/>
</dbReference>
<organism evidence="8 9">
    <name type="scientific">Kyrpidia spormannii</name>
    <dbReference type="NCBI Taxonomy" id="2055160"/>
    <lineage>
        <taxon>Bacteria</taxon>
        <taxon>Bacillati</taxon>
        <taxon>Bacillota</taxon>
        <taxon>Bacilli</taxon>
        <taxon>Bacillales</taxon>
        <taxon>Alicyclobacillaceae</taxon>
        <taxon>Kyrpidia</taxon>
    </lineage>
</organism>
<keyword evidence="5 7" id="KW-0472">Membrane</keyword>
<dbReference type="InterPro" id="IPR014227">
    <property type="entry name" value="YtvI-like"/>
</dbReference>
<dbReference type="EMBL" id="CP024955">
    <property type="protein sequence ID" value="ATY85739.1"/>
    <property type="molecule type" value="Genomic_DNA"/>
</dbReference>
<dbReference type="PANTHER" id="PTHR21716">
    <property type="entry name" value="TRANSMEMBRANE PROTEIN"/>
    <property type="match status" value="1"/>
</dbReference>
<evidence type="ECO:0000256" key="5">
    <source>
        <dbReference type="ARBA" id="ARBA00023136"/>
    </source>
</evidence>
<feature type="transmembrane region" description="Helical" evidence="7">
    <location>
        <begin position="301"/>
        <end position="321"/>
    </location>
</feature>
<evidence type="ECO:0000256" key="7">
    <source>
        <dbReference type="SAM" id="Phobius"/>
    </source>
</evidence>
<evidence type="ECO:0000313" key="9">
    <source>
        <dbReference type="Proteomes" id="UP000231932"/>
    </source>
</evidence>
<feature type="transmembrane region" description="Helical" evidence="7">
    <location>
        <begin position="267"/>
        <end position="289"/>
    </location>
</feature>
<dbReference type="PANTHER" id="PTHR21716:SF68">
    <property type="entry name" value="TRANSPORT PROTEIN YTVI-RELATED"/>
    <property type="match status" value="1"/>
</dbReference>
<comment type="similarity">
    <text evidence="2">Belongs to the autoinducer-2 exporter (AI-2E) (TC 2.A.86) family.</text>
</comment>
<protein>
    <submittedName>
        <fullName evidence="8">Sporulation integral membrane protein YtvI</fullName>
    </submittedName>
</protein>
<feature type="region of interest" description="Disordered" evidence="6">
    <location>
        <begin position="380"/>
        <end position="430"/>
    </location>
</feature>
<dbReference type="InterPro" id="IPR002549">
    <property type="entry name" value="AI-2E-like"/>
</dbReference>
<feature type="compositionally biased region" description="Basic and acidic residues" evidence="6">
    <location>
        <begin position="410"/>
        <end position="423"/>
    </location>
</feature>
<comment type="subcellular location">
    <subcellularLocation>
        <location evidence="1">Membrane</location>
        <topology evidence="1">Multi-pass membrane protein</topology>
    </subcellularLocation>
</comment>
<accession>A0A2K8N8S9</accession>
<dbReference type="GO" id="GO:0055085">
    <property type="term" value="P:transmembrane transport"/>
    <property type="evidence" value="ECO:0007669"/>
    <property type="project" value="TreeGrafter"/>
</dbReference>
<feature type="transmembrane region" description="Helical" evidence="7">
    <location>
        <begin position="88"/>
        <end position="110"/>
    </location>
</feature>
<keyword evidence="9" id="KW-1185">Reference proteome</keyword>
<evidence type="ECO:0000256" key="4">
    <source>
        <dbReference type="ARBA" id="ARBA00022989"/>
    </source>
</evidence>
<evidence type="ECO:0000313" key="8">
    <source>
        <dbReference type="EMBL" id="ATY85739.1"/>
    </source>
</evidence>
<feature type="transmembrane region" description="Helical" evidence="7">
    <location>
        <begin position="185"/>
        <end position="203"/>
    </location>
</feature>
<dbReference type="KEGG" id="kyr:CVV65_13055"/>
<dbReference type="GO" id="GO:0016020">
    <property type="term" value="C:membrane"/>
    <property type="evidence" value="ECO:0007669"/>
    <property type="project" value="UniProtKB-SubCell"/>
</dbReference>
<evidence type="ECO:0000256" key="6">
    <source>
        <dbReference type="SAM" id="MobiDB-lite"/>
    </source>
</evidence>
<dbReference type="AlphaFoldDB" id="A0A2K8N8S9"/>
<dbReference type="NCBIfam" id="TIGR02872">
    <property type="entry name" value="spore_ytvI"/>
    <property type="match status" value="1"/>
</dbReference>
<reference evidence="9" key="1">
    <citation type="submission" date="2017-11" db="EMBL/GenBank/DDBJ databases">
        <title>Complete Genome Sequence of Kyrpidia sp. Strain EA-1, a thermophilic, hydrogen-oxidizing Bacterium, isolated from the Azores.</title>
        <authorList>
            <person name="Reiner J.E."/>
            <person name="Lapp C.J."/>
            <person name="Bunk B."/>
            <person name="Gescher J."/>
        </authorList>
    </citation>
    <scope>NUCLEOTIDE SEQUENCE [LARGE SCALE GENOMIC DNA]</scope>
    <source>
        <strain evidence="9">EA-1</strain>
    </source>
</reference>
<keyword evidence="3 7" id="KW-0812">Transmembrane</keyword>
<feature type="transmembrane region" description="Helical" evidence="7">
    <location>
        <begin position="35"/>
        <end position="52"/>
    </location>
</feature>
<dbReference type="Pfam" id="PF01594">
    <property type="entry name" value="AI-2E_transport"/>
    <property type="match status" value="1"/>
</dbReference>
<gene>
    <name evidence="8" type="primary">ytvI</name>
    <name evidence="8" type="ORF">CVV65_13055</name>
</gene>